<reference evidence="1 2" key="1">
    <citation type="submission" date="2020-10" db="EMBL/GenBank/DDBJ databases">
        <title>Ca. Dormibacterota MAGs.</title>
        <authorList>
            <person name="Montgomery K."/>
        </authorList>
    </citation>
    <scope>NUCLEOTIDE SEQUENCE [LARGE SCALE GENOMIC DNA]</scope>
    <source>
        <strain evidence="1">Mitchell_Peninsula_5</strain>
    </source>
</reference>
<protein>
    <submittedName>
        <fullName evidence="1">Class I SAM-dependent methyltransferase</fullName>
    </submittedName>
</protein>
<dbReference type="Proteomes" id="UP000614410">
    <property type="component" value="Unassembled WGS sequence"/>
</dbReference>
<proteinExistence type="predicted"/>
<dbReference type="AlphaFoldDB" id="A0A934KC70"/>
<comment type="caution">
    <text evidence="1">The sequence shown here is derived from an EMBL/GenBank/DDBJ whole genome shotgun (WGS) entry which is preliminary data.</text>
</comment>
<evidence type="ECO:0000313" key="2">
    <source>
        <dbReference type="Proteomes" id="UP000614410"/>
    </source>
</evidence>
<keyword evidence="1" id="KW-0808">Transferase</keyword>
<dbReference type="GO" id="GO:0032259">
    <property type="term" value="P:methylation"/>
    <property type="evidence" value="ECO:0007669"/>
    <property type="project" value="UniProtKB-KW"/>
</dbReference>
<organism evidence="1 2">
    <name type="scientific">Candidatus Amunia macphersoniae</name>
    <dbReference type="NCBI Taxonomy" id="3127014"/>
    <lineage>
        <taxon>Bacteria</taxon>
        <taxon>Bacillati</taxon>
        <taxon>Candidatus Dormiibacterota</taxon>
        <taxon>Candidatus Dormibacteria</taxon>
        <taxon>Candidatus Aeolococcales</taxon>
        <taxon>Candidatus Aeolococcaceae</taxon>
        <taxon>Candidatus Amunia</taxon>
    </lineage>
</organism>
<evidence type="ECO:0000313" key="1">
    <source>
        <dbReference type="EMBL" id="MBJ7608728.1"/>
    </source>
</evidence>
<dbReference type="PANTHER" id="PTHR43464">
    <property type="entry name" value="METHYLTRANSFERASE"/>
    <property type="match status" value="1"/>
</dbReference>
<dbReference type="Pfam" id="PF13489">
    <property type="entry name" value="Methyltransf_23"/>
    <property type="match status" value="1"/>
</dbReference>
<dbReference type="EMBL" id="JAEKNN010000024">
    <property type="protein sequence ID" value="MBJ7608728.1"/>
    <property type="molecule type" value="Genomic_DNA"/>
</dbReference>
<accession>A0A934KC70</accession>
<dbReference type="PANTHER" id="PTHR43464:SF83">
    <property type="entry name" value="MALONYL-[ACYL-CARRIER PROTEIN] O-METHYLTRANSFERASE"/>
    <property type="match status" value="1"/>
</dbReference>
<name>A0A934KC70_9BACT</name>
<dbReference type="Gene3D" id="3.40.50.150">
    <property type="entry name" value="Vaccinia Virus protein VP39"/>
    <property type="match status" value="1"/>
</dbReference>
<dbReference type="CDD" id="cd02440">
    <property type="entry name" value="AdoMet_MTases"/>
    <property type="match status" value="1"/>
</dbReference>
<dbReference type="InterPro" id="IPR029063">
    <property type="entry name" value="SAM-dependent_MTases_sf"/>
</dbReference>
<sequence length="191" mass="21016">MTWVDRYGRHLRLEQARPFIRKGARVLDIGCGDGALFKAFDAVISTGVGIDPDARSTSGSRFQFIRGAYPEDMDDAAPPFDVVVGLAVLEHLTPSQQSAMASASFDHLRPSGRLILTVPEPIVDPILRVIQRVGLGDPDGLHLHEHHGFEACETPAIFKRAGFTLTARRRFELFLNNLFVFTKPAKPAKPG</sequence>
<gene>
    <name evidence="1" type="ORF">JF887_04765</name>
</gene>
<keyword evidence="1" id="KW-0489">Methyltransferase</keyword>
<dbReference type="GO" id="GO:0008168">
    <property type="term" value="F:methyltransferase activity"/>
    <property type="evidence" value="ECO:0007669"/>
    <property type="project" value="UniProtKB-KW"/>
</dbReference>
<dbReference type="SUPFAM" id="SSF53335">
    <property type="entry name" value="S-adenosyl-L-methionine-dependent methyltransferases"/>
    <property type="match status" value="1"/>
</dbReference>